<gene>
    <name evidence="1" type="ORF">V865_000282</name>
</gene>
<name>A0AAX4K7V8_9TREE</name>
<dbReference type="GeneID" id="91099086"/>
<protein>
    <submittedName>
        <fullName evidence="1">Uncharacterized protein</fullName>
    </submittedName>
</protein>
<reference evidence="1 2" key="1">
    <citation type="submission" date="2024-01" db="EMBL/GenBank/DDBJ databases">
        <title>Comparative genomics of Cryptococcus and Kwoniella reveals pathogenesis evolution and contrasting modes of karyotype evolution via chromosome fusion or intercentromeric recombination.</title>
        <authorList>
            <person name="Coelho M.A."/>
            <person name="David-Palma M."/>
            <person name="Shea T."/>
            <person name="Bowers K."/>
            <person name="McGinley-Smith S."/>
            <person name="Mohammad A.W."/>
            <person name="Gnirke A."/>
            <person name="Yurkov A.M."/>
            <person name="Nowrousian M."/>
            <person name="Sun S."/>
            <person name="Cuomo C.A."/>
            <person name="Heitman J."/>
        </authorList>
    </citation>
    <scope>NUCLEOTIDE SEQUENCE [LARGE SCALE GENOMIC DNA]</scope>
    <source>
        <strain evidence="1 2">PYCC6329</strain>
    </source>
</reference>
<dbReference type="AlphaFoldDB" id="A0AAX4K7V8"/>
<dbReference type="KEGG" id="ker:91099086"/>
<evidence type="ECO:0000313" key="1">
    <source>
        <dbReference type="EMBL" id="WWD02244.1"/>
    </source>
</evidence>
<evidence type="ECO:0000313" key="2">
    <source>
        <dbReference type="Proteomes" id="UP001358614"/>
    </source>
</evidence>
<dbReference type="Proteomes" id="UP001358614">
    <property type="component" value="Chromosome 1"/>
</dbReference>
<dbReference type="RefSeq" id="XP_066080211.1">
    <property type="nucleotide sequence ID" value="XM_066224114.1"/>
</dbReference>
<accession>A0AAX4K7V8</accession>
<proteinExistence type="predicted"/>
<sequence length="137" mass="15098">MFFRYLSFLGLSHDELDGVKFGAITIDIDLTISDVEQEGERDFTWITFQHPSEPEGKLGEPIWNMSCTAKAKKGFEGVAEFTLTDTYPWITAGVNASGVRDVTSGIQCPEGKCVSEICQGQEIPVIDTVSFVDPNVE</sequence>
<dbReference type="EMBL" id="CP144089">
    <property type="protein sequence ID" value="WWD02244.1"/>
    <property type="molecule type" value="Genomic_DNA"/>
</dbReference>
<keyword evidence="2" id="KW-1185">Reference proteome</keyword>
<organism evidence="1 2">
    <name type="scientific">Kwoniella europaea PYCC6329</name>
    <dbReference type="NCBI Taxonomy" id="1423913"/>
    <lineage>
        <taxon>Eukaryota</taxon>
        <taxon>Fungi</taxon>
        <taxon>Dikarya</taxon>
        <taxon>Basidiomycota</taxon>
        <taxon>Agaricomycotina</taxon>
        <taxon>Tremellomycetes</taxon>
        <taxon>Tremellales</taxon>
        <taxon>Cryptococcaceae</taxon>
        <taxon>Kwoniella</taxon>
    </lineage>
</organism>